<evidence type="ECO:0000256" key="1">
    <source>
        <dbReference type="SAM" id="SignalP"/>
    </source>
</evidence>
<feature type="signal peptide" evidence="1">
    <location>
        <begin position="1"/>
        <end position="19"/>
    </location>
</feature>
<evidence type="ECO:0008006" key="4">
    <source>
        <dbReference type="Google" id="ProtNLM"/>
    </source>
</evidence>
<name>A0A9P8XVE0_9PEZI</name>
<comment type="caution">
    <text evidence="2">The sequence shown here is derived from an EMBL/GenBank/DDBJ whole genome shotgun (WGS) entry which is preliminary data.</text>
</comment>
<feature type="chain" id="PRO_5040448507" description="Secreted protein" evidence="1">
    <location>
        <begin position="20"/>
        <end position="144"/>
    </location>
</feature>
<keyword evidence="1" id="KW-0732">Signal</keyword>
<sequence length="144" mass="14965">MLFSTSLATLGVLAVASSASPLNARDDTCTFKVNCAHSYGGGGVGMPPLDQIMCLTAVTSSNGDVVYSDRNSYNPSATNTVTAADWHGSADVVIEAGFSGGDNQLRGTWAFNGQTNSFEGHNSIDSGTVTVSQSEYTWDLPCTP</sequence>
<evidence type="ECO:0000313" key="2">
    <source>
        <dbReference type="EMBL" id="KAH7018036.1"/>
    </source>
</evidence>
<protein>
    <recommendedName>
        <fullName evidence="4">Secreted protein</fullName>
    </recommendedName>
</protein>
<proteinExistence type="predicted"/>
<dbReference type="EMBL" id="JAGTJQ010000011">
    <property type="protein sequence ID" value="KAH7018036.1"/>
    <property type="molecule type" value="Genomic_DNA"/>
</dbReference>
<reference evidence="2" key="1">
    <citation type="journal article" date="2021" name="Nat. Commun.">
        <title>Genetic determinants of endophytism in the Arabidopsis root mycobiome.</title>
        <authorList>
            <person name="Mesny F."/>
            <person name="Miyauchi S."/>
            <person name="Thiergart T."/>
            <person name="Pickel B."/>
            <person name="Atanasova L."/>
            <person name="Karlsson M."/>
            <person name="Huettel B."/>
            <person name="Barry K.W."/>
            <person name="Haridas S."/>
            <person name="Chen C."/>
            <person name="Bauer D."/>
            <person name="Andreopoulos W."/>
            <person name="Pangilinan J."/>
            <person name="LaButti K."/>
            <person name="Riley R."/>
            <person name="Lipzen A."/>
            <person name="Clum A."/>
            <person name="Drula E."/>
            <person name="Henrissat B."/>
            <person name="Kohler A."/>
            <person name="Grigoriev I.V."/>
            <person name="Martin F.M."/>
            <person name="Hacquard S."/>
        </authorList>
    </citation>
    <scope>NUCLEOTIDE SEQUENCE</scope>
    <source>
        <strain evidence="2">MPI-CAGE-CH-0230</strain>
    </source>
</reference>
<accession>A0A9P8XVE0</accession>
<keyword evidence="3" id="KW-1185">Reference proteome</keyword>
<dbReference type="AlphaFoldDB" id="A0A9P8XVE0"/>
<evidence type="ECO:0000313" key="3">
    <source>
        <dbReference type="Proteomes" id="UP000756346"/>
    </source>
</evidence>
<organism evidence="2 3">
    <name type="scientific">Microdochium trichocladiopsis</name>
    <dbReference type="NCBI Taxonomy" id="1682393"/>
    <lineage>
        <taxon>Eukaryota</taxon>
        <taxon>Fungi</taxon>
        <taxon>Dikarya</taxon>
        <taxon>Ascomycota</taxon>
        <taxon>Pezizomycotina</taxon>
        <taxon>Sordariomycetes</taxon>
        <taxon>Xylariomycetidae</taxon>
        <taxon>Xylariales</taxon>
        <taxon>Microdochiaceae</taxon>
        <taxon>Microdochium</taxon>
    </lineage>
</organism>
<dbReference type="RefSeq" id="XP_046006303.1">
    <property type="nucleotide sequence ID" value="XM_046159560.1"/>
</dbReference>
<dbReference type="Proteomes" id="UP000756346">
    <property type="component" value="Unassembled WGS sequence"/>
</dbReference>
<dbReference type="GeneID" id="70189106"/>
<gene>
    <name evidence="2" type="ORF">B0I36DRAFT_368088</name>
</gene>